<evidence type="ECO:0000256" key="5">
    <source>
        <dbReference type="SAM" id="MobiDB-lite"/>
    </source>
</evidence>
<keyword evidence="3 6" id="KW-1133">Transmembrane helix</keyword>
<protein>
    <submittedName>
        <fullName evidence="8">Putative tubulin binding protein</fullName>
    </submittedName>
</protein>
<feature type="transmembrane region" description="Helical" evidence="6">
    <location>
        <begin position="42"/>
        <end position="62"/>
    </location>
</feature>
<name>A0A377I6G0_AVIPA</name>
<evidence type="ECO:0000313" key="9">
    <source>
        <dbReference type="Proteomes" id="UP000254465"/>
    </source>
</evidence>
<keyword evidence="4 6" id="KW-0472">Membrane</keyword>
<evidence type="ECO:0000256" key="2">
    <source>
        <dbReference type="ARBA" id="ARBA00022692"/>
    </source>
</evidence>
<dbReference type="PANTHER" id="PTHR36985">
    <property type="entry name" value="TRANSLOCATION AND ASSEMBLY MODULE SUBUNIT TAMB"/>
    <property type="match status" value="1"/>
</dbReference>
<dbReference type="PANTHER" id="PTHR36985:SF1">
    <property type="entry name" value="TRANSLOCATION AND ASSEMBLY MODULE SUBUNIT TAMB"/>
    <property type="match status" value="1"/>
</dbReference>
<dbReference type="Proteomes" id="UP000254465">
    <property type="component" value="Unassembled WGS sequence"/>
</dbReference>
<evidence type="ECO:0000313" key="8">
    <source>
        <dbReference type="EMBL" id="STO70876.1"/>
    </source>
</evidence>
<dbReference type="GO" id="GO:0097347">
    <property type="term" value="C:TAM protein secretion complex"/>
    <property type="evidence" value="ECO:0007669"/>
    <property type="project" value="TreeGrafter"/>
</dbReference>
<feature type="region of interest" description="Disordered" evidence="5">
    <location>
        <begin position="1"/>
        <end position="34"/>
    </location>
</feature>
<feature type="region of interest" description="Disordered" evidence="5">
    <location>
        <begin position="220"/>
        <end position="239"/>
    </location>
</feature>
<organism evidence="8 9">
    <name type="scientific">Avibacterium paragallinarum</name>
    <name type="common">Haemophilus gallinarum</name>
    <dbReference type="NCBI Taxonomy" id="728"/>
    <lineage>
        <taxon>Bacteria</taxon>
        <taxon>Pseudomonadati</taxon>
        <taxon>Pseudomonadota</taxon>
        <taxon>Gammaproteobacteria</taxon>
        <taxon>Pasteurellales</taxon>
        <taxon>Pasteurellaceae</taxon>
        <taxon>Avibacterium</taxon>
    </lineage>
</organism>
<dbReference type="RefSeq" id="WP_017805405.1">
    <property type="nucleotide sequence ID" value="NZ_PQVK01000318.1"/>
</dbReference>
<proteinExistence type="predicted"/>
<keyword evidence="2 6" id="KW-0812">Transmembrane</keyword>
<evidence type="ECO:0000256" key="3">
    <source>
        <dbReference type="ARBA" id="ARBA00022989"/>
    </source>
</evidence>
<accession>A0A377I6G0</accession>
<evidence type="ECO:0000259" key="7">
    <source>
        <dbReference type="Pfam" id="PF04357"/>
    </source>
</evidence>
<comment type="subcellular location">
    <subcellularLocation>
        <location evidence="1">Membrane</location>
        <topology evidence="1">Single-pass membrane protein</topology>
    </subcellularLocation>
</comment>
<evidence type="ECO:0000256" key="6">
    <source>
        <dbReference type="SAM" id="Phobius"/>
    </source>
</evidence>
<dbReference type="GO" id="GO:0009306">
    <property type="term" value="P:protein secretion"/>
    <property type="evidence" value="ECO:0007669"/>
    <property type="project" value="InterPro"/>
</dbReference>
<dbReference type="GO" id="GO:0005886">
    <property type="term" value="C:plasma membrane"/>
    <property type="evidence" value="ECO:0007669"/>
    <property type="project" value="InterPro"/>
</dbReference>
<feature type="domain" description="Translocation and assembly module TamB C-terminal" evidence="7">
    <location>
        <begin position="971"/>
        <end position="1317"/>
    </location>
</feature>
<dbReference type="InterPro" id="IPR007452">
    <property type="entry name" value="TamB_C"/>
</dbReference>
<reference evidence="8 9" key="1">
    <citation type="submission" date="2018-06" db="EMBL/GenBank/DDBJ databases">
        <authorList>
            <consortium name="Pathogen Informatics"/>
            <person name="Doyle S."/>
        </authorList>
    </citation>
    <scope>NUCLEOTIDE SEQUENCE [LARGE SCALE GENOMIC DNA]</scope>
    <source>
        <strain evidence="8 9">NCTC11296</strain>
    </source>
</reference>
<gene>
    <name evidence="8" type="ORF">NCTC11296_00791</name>
</gene>
<sequence length="1317" mass="143526">MAQNEDQKTQNHRTALEQPQASAEQNGTPTPPVVKKRHWGKCVLMISAVIFLPIFFLIAALATPFGQHKLIQLADKLMDSLSIERTEGDLQQGLVLTNLTYQQQGVKTHLAQARVQLDFHCLMQKQVCLRDLSLQDPQIEIDTALLPPSEEKNEPSTPMHKIELPISVQVDQVNVQNLQVKIDENQINLARFHTALSLNNEQGFTLAPTQIDQLIVQMQNSSSTKAENEDTKSASNEAKNSPIDWQALEQKLSQPLLADLPKIELPFDFHIQNIEGTQWQYVSTNGEQKQQINLPHLQLKADSNGDRVELQTLSIESSVGTLEGQGQIQLAEQFPLNVKLQSHIAQIEQEKQLVLPKTDLTLNLSGELRGKTQLDVQTSGGINAHLNAEAQLNVERTPLNLSLSSQNVQYPFDLKEKDPLKIKDLSLQVSGDLLDYRIQLNGNAQGMGVPRTKLTSLINGGLSQATISQFQLKTLQGTANLQGNINWADGVQWQSGLDFAQLNIRPYLPTMPAVLSGKLATQGEIKGQKWQMQVADLAINGTLSRQPLSLVGELNASNDSLLTIPNLVLDYGKNHIAVKGNVGKQSDLALNIQAPDLKGLLPDLSASLAGYANLKGDIHSPNIDVDLTGSRIHFQQLQLNQFSLKGRISADQVIQGSLEMDINGLHYDSVALNQANLSLKGDEKNHSLQLQSQGKPVAANLKITGNFDRTSQVWKGVLSGVDIQSPIGKWQTNQAVNIAYNQQKIEANIASHCWLNSDIELCFPTAFTAGKSGELPFQLRKLDLNLVNKLLEKEQFKGILQSNGKVEWATNQPLKLNVELTGNHLEMAEKLDYRTFRLPISNLTVKAQMANDQLHLDSQVDLADNGRLNTQLSIQDLAKSRTLGGTISVQHLNLKLANQLLSSGEKVNGEIMANLTLGGNLNNPLLHGNFDVNQISAITKTLPFEIKQGNLALRFMGNHSTLQGALQTPDSRLDLSGDANWRDIEHWNTHLIAKADRFSVNIPAMAKLKVSPNVALSASPKLLDISGTVDIPWARIAIEGLPDSAVAVSSDEVILDGPDKTKITPLTQGQIKAQTQSGMQIRSDLKIIIGKEVTLKAYGLKSSLNGTLSVQQDNGNLGLYGQIYLQNGRYAAYGQDLFIRKGQISFSGLPSQPMLNIEAIRNLATMENSNVTAGVKVIGLASSPEITVFSDPASSQDEALSYLLTGRSLENSGEAGTGGSIGAALLGMGLAKSGKLVGGIGEAFGVQDLSLGTQGVGDSSKVTVSGNITPRLQLKYGVGLFDGLAEFTVRYKLLPQLYLQSVSGVSQAVDLLYHFDF</sequence>
<dbReference type="Pfam" id="PF04357">
    <property type="entry name" value="TamB"/>
    <property type="match status" value="1"/>
</dbReference>
<evidence type="ECO:0000256" key="1">
    <source>
        <dbReference type="ARBA" id="ARBA00004167"/>
    </source>
</evidence>
<feature type="compositionally biased region" description="Polar residues" evidence="5">
    <location>
        <begin position="17"/>
        <end position="28"/>
    </location>
</feature>
<dbReference type="EMBL" id="UGHK01000001">
    <property type="protein sequence ID" value="STO70876.1"/>
    <property type="molecule type" value="Genomic_DNA"/>
</dbReference>
<evidence type="ECO:0000256" key="4">
    <source>
        <dbReference type="ARBA" id="ARBA00023136"/>
    </source>
</evidence>